<accession>A0ABY8SQS2</accession>
<feature type="transmembrane region" description="Helical" evidence="1">
    <location>
        <begin position="71"/>
        <end position="89"/>
    </location>
</feature>
<evidence type="ECO:0000313" key="4">
    <source>
        <dbReference type="Proteomes" id="UP001240697"/>
    </source>
</evidence>
<gene>
    <name evidence="3" type="ORF">QMY55_23640</name>
</gene>
<dbReference type="EMBL" id="CP125947">
    <property type="protein sequence ID" value="WHS65414.1"/>
    <property type="molecule type" value="Genomic_DNA"/>
</dbReference>
<feature type="transmembrane region" description="Helical" evidence="1">
    <location>
        <begin position="101"/>
        <end position="119"/>
    </location>
</feature>
<keyword evidence="1" id="KW-0472">Membrane</keyword>
<feature type="domain" description="Phosphatidic acid phosphatase type 2/haloperoxidase" evidence="2">
    <location>
        <begin position="100"/>
        <end position="222"/>
    </location>
</feature>
<keyword evidence="1" id="KW-0812">Transmembrane</keyword>
<dbReference type="InterPro" id="IPR000326">
    <property type="entry name" value="PAP2/HPO"/>
</dbReference>
<organism evidence="3 4">
    <name type="scientific">Comamonas resistens</name>
    <dbReference type="NCBI Taxonomy" id="3046670"/>
    <lineage>
        <taxon>Bacteria</taxon>
        <taxon>Pseudomonadati</taxon>
        <taxon>Pseudomonadota</taxon>
        <taxon>Betaproteobacteria</taxon>
        <taxon>Burkholderiales</taxon>
        <taxon>Comamonadaceae</taxon>
        <taxon>Comamonas</taxon>
    </lineage>
</organism>
<dbReference type="Proteomes" id="UP001240697">
    <property type="component" value="Chromosome"/>
</dbReference>
<dbReference type="RefSeq" id="WP_283486516.1">
    <property type="nucleotide sequence ID" value="NZ_CP125947.1"/>
</dbReference>
<name>A0ABY8SQS2_9BURK</name>
<proteinExistence type="predicted"/>
<dbReference type="SUPFAM" id="SSF48317">
    <property type="entry name" value="Acid phosphatase/Vanadium-dependent haloperoxidase"/>
    <property type="match status" value="1"/>
</dbReference>
<keyword evidence="1" id="KW-1133">Transmembrane helix</keyword>
<evidence type="ECO:0000259" key="2">
    <source>
        <dbReference type="Pfam" id="PF01569"/>
    </source>
</evidence>
<protein>
    <submittedName>
        <fullName evidence="3">Phosphatase PAP2 family protein</fullName>
    </submittedName>
</protein>
<keyword evidence="4" id="KW-1185">Reference proteome</keyword>
<reference evidence="3 4" key="1">
    <citation type="submission" date="2023-05" db="EMBL/GenBank/DDBJ databases">
        <authorList>
            <person name="Yin Y."/>
            <person name="Lu Z."/>
        </authorList>
    </citation>
    <scope>NUCLEOTIDE SEQUENCE [LARGE SCALE GENOMIC DNA]</scope>
    <source>
        <strain evidence="3 4">ZM22</strain>
    </source>
</reference>
<sequence>MRSSVLPLTFPQEASPFKLLSWTCIALAGVLAWDMSGLDMPMAHWFGNSQGFPLQNDWFMVNIAHEGARKLAWTIVLSLSLMIWWPMGLLRQVPYSRRVQLVLGSLFSLIVMAIMKRISATSCPWDISDFGGVGHYVSHWAWGVTDGGGGHCFPAGHASAGFAFISGYFALRHTLPRAARIWLATALLAGLALGLAQQMRGAHFMSHTLWTAWLCWTCCWICDMVTTQLQARRQASGANYLPDTVIPND</sequence>
<dbReference type="Pfam" id="PF01569">
    <property type="entry name" value="PAP2"/>
    <property type="match status" value="1"/>
</dbReference>
<dbReference type="InterPro" id="IPR036938">
    <property type="entry name" value="PAP2/HPO_sf"/>
</dbReference>
<feature type="transmembrane region" description="Helical" evidence="1">
    <location>
        <begin position="178"/>
        <end position="196"/>
    </location>
</feature>
<evidence type="ECO:0000313" key="3">
    <source>
        <dbReference type="EMBL" id="WHS65414.1"/>
    </source>
</evidence>
<dbReference type="CDD" id="cd03396">
    <property type="entry name" value="PAP2_like_6"/>
    <property type="match status" value="1"/>
</dbReference>
<evidence type="ECO:0000256" key="1">
    <source>
        <dbReference type="SAM" id="Phobius"/>
    </source>
</evidence>